<evidence type="ECO:0000256" key="1">
    <source>
        <dbReference type="SAM" id="MobiDB-lite"/>
    </source>
</evidence>
<dbReference type="AlphaFoldDB" id="A0A8H3J7J4"/>
<gene>
    <name evidence="3" type="ORF">ALECFALPRED_009563</name>
</gene>
<evidence type="ECO:0000259" key="2">
    <source>
        <dbReference type="PROSITE" id="PS51186"/>
    </source>
</evidence>
<dbReference type="PROSITE" id="PS51186">
    <property type="entry name" value="GNAT"/>
    <property type="match status" value="1"/>
</dbReference>
<dbReference type="Gene3D" id="3.40.630.30">
    <property type="match status" value="1"/>
</dbReference>
<dbReference type="UniPathway" id="UPA00113">
    <property type="reaction ID" value="UER00529"/>
</dbReference>
<evidence type="ECO:0000313" key="4">
    <source>
        <dbReference type="Proteomes" id="UP000664203"/>
    </source>
</evidence>
<dbReference type="InterPro" id="IPR000182">
    <property type="entry name" value="GNAT_dom"/>
</dbReference>
<dbReference type="OrthoDB" id="329272at2759"/>
<protein>
    <recommendedName>
        <fullName evidence="2">N-acetyltransferase domain-containing protein</fullName>
    </recommendedName>
</protein>
<dbReference type="SUPFAM" id="SSF55729">
    <property type="entry name" value="Acyl-CoA N-acyltransferases (Nat)"/>
    <property type="match status" value="1"/>
</dbReference>
<sequence>MSPPHPPHTISFLPPPGPVVFSARPRSSRPPASASPPNPSTPQTFHDALTIRDAVFGLEQNCAAEEEIDADDATSWHWVLYADSIPAATVRLIPARTHAAVADDNEKAVAGPDYKNSRLWDHEEPFAMIGRMATQKEFRERGYGRVLVEEALRWAEGHRGEMLGDKGGEGVEWKGLLLAHAQVEREGWYAGLGWRTDEGLGRWDEEGISHVGMWRRVEIKG</sequence>
<comment type="caution">
    <text evidence="3">The sequence shown here is derived from an EMBL/GenBank/DDBJ whole genome shotgun (WGS) entry which is preliminary data.</text>
</comment>
<dbReference type="CDD" id="cd04301">
    <property type="entry name" value="NAT_SF"/>
    <property type="match status" value="1"/>
</dbReference>
<keyword evidence="4" id="KW-1185">Reference proteome</keyword>
<evidence type="ECO:0000313" key="3">
    <source>
        <dbReference type="EMBL" id="CAF9942191.1"/>
    </source>
</evidence>
<dbReference type="Pfam" id="PF00583">
    <property type="entry name" value="Acetyltransf_1"/>
    <property type="match status" value="1"/>
</dbReference>
<feature type="compositionally biased region" description="Pro residues" evidence="1">
    <location>
        <begin position="1"/>
        <end position="18"/>
    </location>
</feature>
<feature type="region of interest" description="Disordered" evidence="1">
    <location>
        <begin position="1"/>
        <end position="44"/>
    </location>
</feature>
<dbReference type="GO" id="GO:0006048">
    <property type="term" value="P:UDP-N-acetylglucosamine biosynthetic process"/>
    <property type="evidence" value="ECO:0007669"/>
    <property type="project" value="UniProtKB-UniPathway"/>
</dbReference>
<organism evidence="3 4">
    <name type="scientific">Alectoria fallacina</name>
    <dbReference type="NCBI Taxonomy" id="1903189"/>
    <lineage>
        <taxon>Eukaryota</taxon>
        <taxon>Fungi</taxon>
        <taxon>Dikarya</taxon>
        <taxon>Ascomycota</taxon>
        <taxon>Pezizomycotina</taxon>
        <taxon>Lecanoromycetes</taxon>
        <taxon>OSLEUM clade</taxon>
        <taxon>Lecanoromycetidae</taxon>
        <taxon>Lecanorales</taxon>
        <taxon>Lecanorineae</taxon>
        <taxon>Parmeliaceae</taxon>
        <taxon>Alectoria</taxon>
    </lineage>
</organism>
<reference evidence="3" key="1">
    <citation type="submission" date="2021-03" db="EMBL/GenBank/DDBJ databases">
        <authorList>
            <person name="Tagirdzhanova G."/>
        </authorList>
    </citation>
    <scope>NUCLEOTIDE SEQUENCE</scope>
</reference>
<dbReference type="Proteomes" id="UP000664203">
    <property type="component" value="Unassembled WGS sequence"/>
</dbReference>
<proteinExistence type="predicted"/>
<dbReference type="InterPro" id="IPR016181">
    <property type="entry name" value="Acyl_CoA_acyltransferase"/>
</dbReference>
<feature type="domain" description="N-acetyltransferase" evidence="2">
    <location>
        <begin position="35"/>
        <end position="218"/>
    </location>
</feature>
<feature type="compositionally biased region" description="Low complexity" evidence="1">
    <location>
        <begin position="22"/>
        <end position="32"/>
    </location>
</feature>
<accession>A0A8H3J7J4</accession>
<name>A0A8H3J7J4_9LECA</name>
<dbReference type="GO" id="GO:0016747">
    <property type="term" value="F:acyltransferase activity, transferring groups other than amino-acyl groups"/>
    <property type="evidence" value="ECO:0007669"/>
    <property type="project" value="InterPro"/>
</dbReference>
<dbReference type="EMBL" id="CAJPDR010000727">
    <property type="protein sequence ID" value="CAF9942191.1"/>
    <property type="molecule type" value="Genomic_DNA"/>
</dbReference>